<dbReference type="InterPro" id="IPR002347">
    <property type="entry name" value="SDR_fam"/>
</dbReference>
<sequence length="143" mass="15258">MVDWTVNTYGGLDAIFCNAGKVTSTSAQTILELDLSMFDKVMPVNARVLGLMRCASQQMGVHGIRVNCVTPSGVFTPIFEEFGLPTTGDMENFIGPFTSLKGVALTADHMAEAVLFLASDESAFVSGHNLVLDGGLVCFPFSK</sequence>
<protein>
    <submittedName>
        <fullName evidence="3">Uncharacterized protein</fullName>
    </submittedName>
</protein>
<evidence type="ECO:0000313" key="3">
    <source>
        <dbReference type="EMBL" id="KAG8382816.1"/>
    </source>
</evidence>
<comment type="caution">
    <text evidence="3">The sequence shown here is derived from an EMBL/GenBank/DDBJ whole genome shotgun (WGS) entry which is preliminary data.</text>
</comment>
<gene>
    <name evidence="3" type="ORF">BUALT_Bualt05G0117000</name>
</gene>
<evidence type="ECO:0000313" key="4">
    <source>
        <dbReference type="Proteomes" id="UP000826271"/>
    </source>
</evidence>
<proteinExistence type="inferred from homology"/>
<dbReference type="EMBL" id="WHWC01000005">
    <property type="protein sequence ID" value="KAG8382816.1"/>
    <property type="molecule type" value="Genomic_DNA"/>
</dbReference>
<comment type="similarity">
    <text evidence="1">Belongs to the short-chain dehydrogenases/reductases (SDR) family.</text>
</comment>
<organism evidence="3 4">
    <name type="scientific">Buddleja alternifolia</name>
    <dbReference type="NCBI Taxonomy" id="168488"/>
    <lineage>
        <taxon>Eukaryota</taxon>
        <taxon>Viridiplantae</taxon>
        <taxon>Streptophyta</taxon>
        <taxon>Embryophyta</taxon>
        <taxon>Tracheophyta</taxon>
        <taxon>Spermatophyta</taxon>
        <taxon>Magnoliopsida</taxon>
        <taxon>eudicotyledons</taxon>
        <taxon>Gunneridae</taxon>
        <taxon>Pentapetalae</taxon>
        <taxon>asterids</taxon>
        <taxon>lamiids</taxon>
        <taxon>Lamiales</taxon>
        <taxon>Scrophulariaceae</taxon>
        <taxon>Buddlejeae</taxon>
        <taxon>Buddleja</taxon>
    </lineage>
</organism>
<dbReference type="InterPro" id="IPR036291">
    <property type="entry name" value="NAD(P)-bd_dom_sf"/>
</dbReference>
<name>A0AAV6XQF8_9LAMI</name>
<dbReference type="PANTHER" id="PTHR42820:SF21">
    <property type="entry name" value="SHORT-CHAIN DEHYDROGENASE REDUCTASE 3B-LIKE"/>
    <property type="match status" value="1"/>
</dbReference>
<dbReference type="Pfam" id="PF13561">
    <property type="entry name" value="adh_short_C2"/>
    <property type="match status" value="1"/>
</dbReference>
<keyword evidence="4" id="KW-1185">Reference proteome</keyword>
<keyword evidence="2" id="KW-0520">NAD</keyword>
<dbReference type="SUPFAM" id="SSF51735">
    <property type="entry name" value="NAD(P)-binding Rossmann-fold domains"/>
    <property type="match status" value="1"/>
</dbReference>
<dbReference type="PANTHER" id="PTHR42820">
    <property type="entry name" value="SHORT-CHAIN DEHYDROGENASE REDUCTASE"/>
    <property type="match status" value="1"/>
</dbReference>
<evidence type="ECO:0000256" key="2">
    <source>
        <dbReference type="ARBA" id="ARBA00023027"/>
    </source>
</evidence>
<evidence type="ECO:0000256" key="1">
    <source>
        <dbReference type="ARBA" id="ARBA00006484"/>
    </source>
</evidence>
<accession>A0AAV6XQF8</accession>
<dbReference type="Proteomes" id="UP000826271">
    <property type="component" value="Unassembled WGS sequence"/>
</dbReference>
<dbReference type="AlphaFoldDB" id="A0AAV6XQF8"/>
<reference evidence="3" key="1">
    <citation type="submission" date="2019-10" db="EMBL/GenBank/DDBJ databases">
        <authorList>
            <person name="Zhang R."/>
            <person name="Pan Y."/>
            <person name="Wang J."/>
            <person name="Ma R."/>
            <person name="Yu S."/>
        </authorList>
    </citation>
    <scope>NUCLEOTIDE SEQUENCE</scope>
    <source>
        <strain evidence="3">LA-IB0</strain>
        <tissue evidence="3">Leaf</tissue>
    </source>
</reference>
<dbReference type="Gene3D" id="3.40.50.720">
    <property type="entry name" value="NAD(P)-binding Rossmann-like Domain"/>
    <property type="match status" value="1"/>
</dbReference>